<organism evidence="1 2">
    <name type="scientific">Bosea vestrisii</name>
    <dbReference type="NCBI Taxonomy" id="151416"/>
    <lineage>
        <taxon>Bacteria</taxon>
        <taxon>Pseudomonadati</taxon>
        <taxon>Pseudomonadota</taxon>
        <taxon>Alphaproteobacteria</taxon>
        <taxon>Hyphomicrobiales</taxon>
        <taxon>Boseaceae</taxon>
        <taxon>Bosea</taxon>
    </lineage>
</organism>
<name>A0ABW0HJV6_9HYPH</name>
<accession>A0ABW0HJV6</accession>
<dbReference type="Pfam" id="PF12974">
    <property type="entry name" value="Phosphonate-bd"/>
    <property type="match status" value="1"/>
</dbReference>
<dbReference type="Gene3D" id="3.40.190.10">
    <property type="entry name" value="Periplasmic binding protein-like II"/>
    <property type="match status" value="1"/>
</dbReference>
<protein>
    <submittedName>
        <fullName evidence="1">Phosphate/phosphite/phosphonate ABC transporter substrate-binding protein</fullName>
    </submittedName>
</protein>
<dbReference type="PANTHER" id="PTHR35841">
    <property type="entry name" value="PHOSPHONATES-BINDING PERIPLASMIC PROTEIN"/>
    <property type="match status" value="1"/>
</dbReference>
<comment type="caution">
    <text evidence="1">The sequence shown here is derived from an EMBL/GenBank/DDBJ whole genome shotgun (WGS) entry which is preliminary data.</text>
</comment>
<dbReference type="PANTHER" id="PTHR35841:SF1">
    <property type="entry name" value="PHOSPHONATES-BINDING PERIPLASMIC PROTEIN"/>
    <property type="match status" value="1"/>
</dbReference>
<dbReference type="SUPFAM" id="SSF53850">
    <property type="entry name" value="Periplasmic binding protein-like II"/>
    <property type="match status" value="1"/>
</dbReference>
<proteinExistence type="predicted"/>
<gene>
    <name evidence="1" type="ORF">ACFPPC_29985</name>
</gene>
<evidence type="ECO:0000313" key="2">
    <source>
        <dbReference type="Proteomes" id="UP001596104"/>
    </source>
</evidence>
<dbReference type="RefSeq" id="WP_377013666.1">
    <property type="nucleotide sequence ID" value="NZ_JBHSLV010000078.1"/>
</dbReference>
<keyword evidence="2" id="KW-1185">Reference proteome</keyword>
<dbReference type="Proteomes" id="UP001596104">
    <property type="component" value="Unassembled WGS sequence"/>
</dbReference>
<reference evidence="2" key="1">
    <citation type="journal article" date="2019" name="Int. J. Syst. Evol. Microbiol.">
        <title>The Global Catalogue of Microorganisms (GCM) 10K type strain sequencing project: providing services to taxonomists for standard genome sequencing and annotation.</title>
        <authorList>
            <consortium name="The Broad Institute Genomics Platform"/>
            <consortium name="The Broad Institute Genome Sequencing Center for Infectious Disease"/>
            <person name="Wu L."/>
            <person name="Ma J."/>
        </authorList>
    </citation>
    <scope>NUCLEOTIDE SEQUENCE [LARGE SCALE GENOMIC DNA]</scope>
    <source>
        <strain evidence="2">CGMCC 1.16326</strain>
    </source>
</reference>
<evidence type="ECO:0000313" key="1">
    <source>
        <dbReference type="EMBL" id="MFC5396886.1"/>
    </source>
</evidence>
<sequence length="284" mass="30527">MSDIATQDGKAAQAVVPPLSATSPMYNLPEMRALYLAFWEALVAELGPESGDLPEAFAFDRPAVPDAIGPEVFFSQTCGYPLQTIYRGQYQLLGVPTYDAPGCGEATHCAFILVRDSSPFQSIEDLRGTRFACNSRQSNSGMNLPRRLIAPLAGGKPFFSKVVETGTHPFSMARVAAGELDAASIDCMTFAYFSEHRPEAVAGLRVIARTPPSPAIPFVTSIATAPARVEALRAALLALSSKPQHRPVLQALRIAAIGPASLAPYERILDYEREAAELGYPELV</sequence>
<dbReference type="EMBL" id="JBHSLV010000078">
    <property type="protein sequence ID" value="MFC5396886.1"/>
    <property type="molecule type" value="Genomic_DNA"/>
</dbReference>